<evidence type="ECO:0000313" key="3">
    <source>
        <dbReference type="Proteomes" id="UP001623348"/>
    </source>
</evidence>
<organism evidence="2 3">
    <name type="scientific">Grus japonensis</name>
    <name type="common">Japanese crane</name>
    <name type="synonym">Red-crowned crane</name>
    <dbReference type="NCBI Taxonomy" id="30415"/>
    <lineage>
        <taxon>Eukaryota</taxon>
        <taxon>Metazoa</taxon>
        <taxon>Chordata</taxon>
        <taxon>Craniata</taxon>
        <taxon>Vertebrata</taxon>
        <taxon>Euteleostomi</taxon>
        <taxon>Archelosauria</taxon>
        <taxon>Archosauria</taxon>
        <taxon>Dinosauria</taxon>
        <taxon>Saurischia</taxon>
        <taxon>Theropoda</taxon>
        <taxon>Coelurosauria</taxon>
        <taxon>Aves</taxon>
        <taxon>Neognathae</taxon>
        <taxon>Neoaves</taxon>
        <taxon>Gruiformes</taxon>
        <taxon>Gruidae</taxon>
        <taxon>Grus</taxon>
    </lineage>
</organism>
<accession>A0ABC9YF07</accession>
<keyword evidence="3" id="KW-1185">Reference proteome</keyword>
<gene>
    <name evidence="2" type="ORF">GRJ2_003193800</name>
</gene>
<proteinExistence type="predicted"/>
<feature type="region of interest" description="Disordered" evidence="1">
    <location>
        <begin position="54"/>
        <end position="75"/>
    </location>
</feature>
<dbReference type="SUPFAM" id="SSF54001">
    <property type="entry name" value="Cysteine proteinases"/>
    <property type="match status" value="1"/>
</dbReference>
<evidence type="ECO:0000256" key="1">
    <source>
        <dbReference type="SAM" id="MobiDB-lite"/>
    </source>
</evidence>
<dbReference type="Proteomes" id="UP001623348">
    <property type="component" value="Unassembled WGS sequence"/>
</dbReference>
<dbReference type="InterPro" id="IPR038765">
    <property type="entry name" value="Papain-like_cys_pep_sf"/>
</dbReference>
<dbReference type="Gene3D" id="3.90.70.10">
    <property type="entry name" value="Cysteine proteinases"/>
    <property type="match status" value="1"/>
</dbReference>
<evidence type="ECO:0000313" key="2">
    <source>
        <dbReference type="EMBL" id="GAB0207282.1"/>
    </source>
</evidence>
<reference evidence="2 3" key="1">
    <citation type="submission" date="2024-06" db="EMBL/GenBank/DDBJ databases">
        <title>The draft genome of Grus japonensis, version 3.</title>
        <authorList>
            <person name="Nabeshima K."/>
            <person name="Suzuki S."/>
            <person name="Onuma M."/>
        </authorList>
    </citation>
    <scope>NUCLEOTIDE SEQUENCE [LARGE SCALE GENOMIC DNA]</scope>
    <source>
        <strain evidence="2 3">451A</strain>
    </source>
</reference>
<dbReference type="AlphaFoldDB" id="A0ABC9YF07"/>
<keyword evidence="2" id="KW-0378">Hydrolase</keyword>
<comment type="caution">
    <text evidence="2">The sequence shown here is derived from an EMBL/GenBank/DDBJ whole genome shotgun (WGS) entry which is preliminary data.</text>
</comment>
<feature type="compositionally biased region" description="Low complexity" evidence="1">
    <location>
        <begin position="56"/>
        <end position="67"/>
    </location>
</feature>
<dbReference type="GO" id="GO:0016787">
    <property type="term" value="F:hydrolase activity"/>
    <property type="evidence" value="ECO:0007669"/>
    <property type="project" value="UniProtKB-KW"/>
</dbReference>
<dbReference type="EMBL" id="BAAFJT010000190">
    <property type="protein sequence ID" value="GAB0207282.1"/>
    <property type="molecule type" value="Genomic_DNA"/>
</dbReference>
<protein>
    <submittedName>
        <fullName evidence="2">Ubiquitin carboxyl-terminal hydrolase 38</fullName>
    </submittedName>
</protein>
<sequence>MRLDHLKSKLREAAYAPRIFFEASRPPWFSPRSQQDCSEYLKFLLDRLHEEEKTSKTLSSAKTSESKPNAKSQKQEAVNKAKVFAAASGLLVKDSSVERWLRTTPGQQCCFLDPVAVMGRGTGCQMPEQGDLAEMYPALKSVPREGDRRLQGNAVTCLTAKVPSGRRAAQGVKVGAGLVLLALSHSHFKVVMSEIRGHLKALAEISREFVFHVLISGGYNVLGFWDAKATVG</sequence>
<name>A0ABC9YF07_GRUJA</name>